<dbReference type="EMBL" id="JBHTLU010000058">
    <property type="protein sequence ID" value="MFD1225363.1"/>
    <property type="molecule type" value="Genomic_DNA"/>
</dbReference>
<accession>A0ABW3UWV2</accession>
<dbReference type="PANTHER" id="PTHR43118">
    <property type="entry name" value="RHAMNOGALACTURONAN LYASE (EUROFUNG)"/>
    <property type="match status" value="1"/>
</dbReference>
<reference evidence="5" key="1">
    <citation type="journal article" date="2019" name="Int. J. Syst. Evol. Microbiol.">
        <title>The Global Catalogue of Microorganisms (GCM) 10K type strain sequencing project: providing services to taxonomists for standard genome sequencing and annotation.</title>
        <authorList>
            <consortium name="The Broad Institute Genomics Platform"/>
            <consortium name="The Broad Institute Genome Sequencing Center for Infectious Disease"/>
            <person name="Wu L."/>
            <person name="Ma J."/>
        </authorList>
    </citation>
    <scope>NUCLEOTIDE SEQUENCE [LARGE SCALE GENOMIC DNA]</scope>
    <source>
        <strain evidence="5">CCUG 53270</strain>
    </source>
</reference>
<sequence>MKKVVGLSLILSLCTTMYSSVLAANGNETGGPNVNGAETASVTASVYTTLEQSPGQSAPTNGDLLRRMEDLGRGVVAVRSGSNVFISWRLLALDPSGIGFDVYRSTAGGQAVKLNGSVLTKGTNYTDTTADLTKDNVYFVKPVIGGQEQKASASFTLPANPVDAPYFTVPIRDGGSINHIWVGDLDGDGEYDYLVARDAQKPQIIEAYKRDGTFLWEVNLGPNSMNQDNISPGSATVSVGHWDGLTVYDMDGDGKAEVLLKIANGVKFGDGEVWTDQNDTKQWLAVLNGMTGKLQSTSELPDDYISIGPLAAQLGIGYLNGTTPSVVVNAKNRRADGGFNMLIAAYHLEGDNLVRDWKWLRGSEDLADGHQIRIADIDGDGKDEVAQIGFVLDHDGTLLYSLTDSNIVHGDRFYIGKMDPNRPGLQGYGIQQRNPYGLLEYYYDATTGQMIWQHSTTPPAWDVGRGDVGDIDPRYPGYEVFSFEGIYHGPSNTQITTKDNKGNPWPTMRMFWDGDLLSESYNNGKIEKWNYQTTSVSRLVTTTNYENAVSSWRGVPKFLGDIMGDWREEAILTNKDYNKLIIFTTPIPTDHRIYTLPHNPLYRNGMTIKGYVQSHLTDYYLGDGMAAPPTPNIYYAGKLIDADVEAQPKTLNLKSNGKYITATIKLASKDVSLVNAASIRMNINGVTIYAQSAPMEAGDLDRDANGKLTVKFDRQQVINALAGLNGSIPFSITGYLRDGRTFTGKDSFKVIH</sequence>
<dbReference type="SUPFAM" id="SSF69318">
    <property type="entry name" value="Integrin alpha N-terminal domain"/>
    <property type="match status" value="1"/>
</dbReference>
<gene>
    <name evidence="4" type="ORF">ACFQ4B_35305</name>
</gene>
<evidence type="ECO:0000313" key="4">
    <source>
        <dbReference type="EMBL" id="MFD1225363.1"/>
    </source>
</evidence>
<evidence type="ECO:0000313" key="5">
    <source>
        <dbReference type="Proteomes" id="UP001597180"/>
    </source>
</evidence>
<dbReference type="InterPro" id="IPR013783">
    <property type="entry name" value="Ig-like_fold"/>
</dbReference>
<protein>
    <recommendedName>
        <fullName evidence="6">Rhamnogalacturonan I lyase beta-sheet domain-containing protein</fullName>
    </recommendedName>
</protein>
<feature type="domain" description="Rhamnogalacturonan lyase family 11 C-terminal" evidence="3">
    <location>
        <begin position="178"/>
        <end position="631"/>
    </location>
</feature>
<dbReference type="InterPro" id="IPR028994">
    <property type="entry name" value="Integrin_alpha_N"/>
</dbReference>
<feature type="signal peptide" evidence="1">
    <location>
        <begin position="1"/>
        <end position="23"/>
    </location>
</feature>
<evidence type="ECO:0000256" key="1">
    <source>
        <dbReference type="SAM" id="SignalP"/>
    </source>
</evidence>
<dbReference type="Proteomes" id="UP001597180">
    <property type="component" value="Unassembled WGS sequence"/>
</dbReference>
<evidence type="ECO:0000259" key="2">
    <source>
        <dbReference type="Pfam" id="PF18370"/>
    </source>
</evidence>
<comment type="caution">
    <text evidence="4">The sequence shown here is derived from an EMBL/GenBank/DDBJ whole genome shotgun (WGS) entry which is preliminary data.</text>
</comment>
<dbReference type="Gene3D" id="2.60.40.10">
    <property type="entry name" value="Immunoglobulins"/>
    <property type="match status" value="1"/>
</dbReference>
<keyword evidence="5" id="KW-1185">Reference proteome</keyword>
<evidence type="ECO:0008006" key="6">
    <source>
        <dbReference type="Google" id="ProtNLM"/>
    </source>
</evidence>
<name>A0ABW3UWV2_9BACL</name>
<keyword evidence="1" id="KW-0732">Signal</keyword>
<feature type="domain" description="Rhamnogalacturonan I lyase beta-sheet" evidence="2">
    <location>
        <begin position="66"/>
        <end position="155"/>
    </location>
</feature>
<dbReference type="RefSeq" id="WP_345594161.1">
    <property type="nucleotide sequence ID" value="NZ_BAABJG010000052.1"/>
</dbReference>
<proteinExistence type="predicted"/>
<dbReference type="Pfam" id="PF21348">
    <property type="entry name" value="RGL11_C"/>
    <property type="match status" value="1"/>
</dbReference>
<evidence type="ECO:0000259" key="3">
    <source>
        <dbReference type="Pfam" id="PF21348"/>
    </source>
</evidence>
<dbReference type="InterPro" id="IPR034641">
    <property type="entry name" value="RGL11"/>
</dbReference>
<feature type="chain" id="PRO_5045379253" description="Rhamnogalacturonan I lyase beta-sheet domain-containing protein" evidence="1">
    <location>
        <begin position="24"/>
        <end position="752"/>
    </location>
</feature>
<organism evidence="4 5">
    <name type="scientific">Paenibacillus vulneris</name>
    <dbReference type="NCBI Taxonomy" id="1133364"/>
    <lineage>
        <taxon>Bacteria</taxon>
        <taxon>Bacillati</taxon>
        <taxon>Bacillota</taxon>
        <taxon>Bacilli</taxon>
        <taxon>Bacillales</taxon>
        <taxon>Paenibacillaceae</taxon>
        <taxon>Paenibacillus</taxon>
    </lineage>
</organism>
<dbReference type="InterPro" id="IPR049366">
    <property type="entry name" value="RGL11_C"/>
</dbReference>
<dbReference type="PANTHER" id="PTHR43118:SF1">
    <property type="entry name" value="RHAMNOGALACTURONAN LYASE (EUROFUNG)"/>
    <property type="match status" value="1"/>
</dbReference>
<dbReference type="InterPro" id="IPR041624">
    <property type="entry name" value="RGI_lyase"/>
</dbReference>
<dbReference type="Pfam" id="PF18370">
    <property type="entry name" value="RGI_lyase"/>
    <property type="match status" value="1"/>
</dbReference>